<name>A0ABN8SK15_9CNID</name>
<dbReference type="Pfam" id="PF04665">
    <property type="entry name" value="Pox_A32"/>
    <property type="match status" value="1"/>
</dbReference>
<reference evidence="2 3" key="1">
    <citation type="submission" date="2022-05" db="EMBL/GenBank/DDBJ databases">
        <authorList>
            <consortium name="Genoscope - CEA"/>
            <person name="William W."/>
        </authorList>
    </citation>
    <scope>NUCLEOTIDE SEQUENCE [LARGE SCALE GENOMIC DNA]</scope>
</reference>
<accession>A0ABN8SK15</accession>
<dbReference type="InterPro" id="IPR006758">
    <property type="entry name" value="A32L"/>
</dbReference>
<sequence length="327" mass="37093">MEIPNYDSGDNPDKKYKQLFPYMPKETFRMLICGNSGSGKTNLLYHMLIKPLLYYDEIYLYARNLEQDKYQNLIQKMRELSSKLGYEILHTSNDEITPVTEMDYEDNQKLVIFDDYVCDKNQRQLIDYFIQGRHKNCSVVGSPKTSQLTVDSNIDMKDTYRIQNLITPQDSKDPATKYYVDNTFLDRDGSYPMKGNLNMDNNQILNLPAPAGPKQPTPLAFTDLKYLHVAGTNKMTNNLNTDNKGIIHLKPPTNPTDGATKKYVDDSIPDSSSFIKKDGSVAMTSNLNLGNKKIVDLATPTLNTDAATKKYVDDNAGSPDLSDYLEK</sequence>
<feature type="region of interest" description="Disordered" evidence="1">
    <location>
        <begin position="305"/>
        <end position="327"/>
    </location>
</feature>
<comment type="caution">
    <text evidence="2">The sequence shown here is derived from an EMBL/GenBank/DDBJ whole genome shotgun (WGS) entry which is preliminary data.</text>
</comment>
<evidence type="ECO:0000313" key="2">
    <source>
        <dbReference type="EMBL" id="CAH3191997.1"/>
    </source>
</evidence>
<protein>
    <submittedName>
        <fullName evidence="2">Uncharacterized protein</fullName>
    </submittedName>
</protein>
<keyword evidence="3" id="KW-1185">Reference proteome</keyword>
<gene>
    <name evidence="2" type="ORF">PEVE_00023024</name>
</gene>
<evidence type="ECO:0000313" key="3">
    <source>
        <dbReference type="Proteomes" id="UP001159427"/>
    </source>
</evidence>
<feature type="non-terminal residue" evidence="2">
    <location>
        <position position="327"/>
    </location>
</feature>
<dbReference type="EMBL" id="CALNXI010003058">
    <property type="protein sequence ID" value="CAH3191997.1"/>
    <property type="molecule type" value="Genomic_DNA"/>
</dbReference>
<dbReference type="Proteomes" id="UP001159427">
    <property type="component" value="Unassembled WGS sequence"/>
</dbReference>
<organism evidence="2 3">
    <name type="scientific">Porites evermanni</name>
    <dbReference type="NCBI Taxonomy" id="104178"/>
    <lineage>
        <taxon>Eukaryota</taxon>
        <taxon>Metazoa</taxon>
        <taxon>Cnidaria</taxon>
        <taxon>Anthozoa</taxon>
        <taxon>Hexacorallia</taxon>
        <taxon>Scleractinia</taxon>
        <taxon>Fungiina</taxon>
        <taxon>Poritidae</taxon>
        <taxon>Porites</taxon>
    </lineage>
</organism>
<evidence type="ECO:0000256" key="1">
    <source>
        <dbReference type="SAM" id="MobiDB-lite"/>
    </source>
</evidence>
<proteinExistence type="predicted"/>